<comment type="caution">
    <text evidence="6">The sequence shown here is derived from an EMBL/GenBank/DDBJ whole genome shotgun (WGS) entry which is preliminary data.</text>
</comment>
<sequence length="306" mass="32759">MEPPVVLVTSPMLAARQADWNLGYRLVTGDVTPEVAERVEVVVSGDSLSNALIDSLPRLKLVACFSTGYTGIDLAHLRRRAIALTTAAGVNAHDVADHAMALLLGWWHGIPSADRQVRSGGWRDTLPPRSSLRGRRAGVVGLGRIGHAIAQRLHSHEMPVRWWGPRDKPDVEWKRAESLLALAEWSDILIVASRADPQNAGQIDAAVLRALGAGGVLVNVSRGFLVDEGALIGALRDGLLGGAALDVFAAEPTDATLWSDVPNTLLSPHIAGFTREAGADMIAQLRENVRRYFAGEPLLTPVEDAA</sequence>
<organism evidence="6 7">
    <name type="scientific">Sphingobium lignivorans</name>
    <dbReference type="NCBI Taxonomy" id="2735886"/>
    <lineage>
        <taxon>Bacteria</taxon>
        <taxon>Pseudomonadati</taxon>
        <taxon>Pseudomonadota</taxon>
        <taxon>Alphaproteobacteria</taxon>
        <taxon>Sphingomonadales</taxon>
        <taxon>Sphingomonadaceae</taxon>
        <taxon>Sphingobium</taxon>
    </lineage>
</organism>
<dbReference type="Gene3D" id="3.40.50.720">
    <property type="entry name" value="NAD(P)-binding Rossmann-like Domain"/>
    <property type="match status" value="2"/>
</dbReference>
<keyword evidence="1 3" id="KW-0560">Oxidoreductase</keyword>
<feature type="domain" description="D-isomer specific 2-hydroxyacid dehydrogenase NAD-binding" evidence="5">
    <location>
        <begin position="100"/>
        <end position="271"/>
    </location>
</feature>
<evidence type="ECO:0000256" key="3">
    <source>
        <dbReference type="RuleBase" id="RU003719"/>
    </source>
</evidence>
<keyword evidence="7" id="KW-1185">Reference proteome</keyword>
<dbReference type="EMBL" id="JACHKA010000001">
    <property type="protein sequence ID" value="MBB5985469.1"/>
    <property type="molecule type" value="Genomic_DNA"/>
</dbReference>
<dbReference type="SUPFAM" id="SSF52283">
    <property type="entry name" value="Formate/glycerate dehydrogenase catalytic domain-like"/>
    <property type="match status" value="1"/>
</dbReference>
<dbReference type="InterPro" id="IPR036291">
    <property type="entry name" value="NAD(P)-bd_dom_sf"/>
</dbReference>
<dbReference type="SUPFAM" id="SSF51735">
    <property type="entry name" value="NAD(P)-binding Rossmann-fold domains"/>
    <property type="match status" value="1"/>
</dbReference>
<evidence type="ECO:0000313" key="7">
    <source>
        <dbReference type="Proteomes" id="UP001138540"/>
    </source>
</evidence>
<evidence type="ECO:0000256" key="1">
    <source>
        <dbReference type="ARBA" id="ARBA00023002"/>
    </source>
</evidence>
<protein>
    <submittedName>
        <fullName evidence="6">Lactate dehydrogenase-like 2-hydroxyacid dehydrogenase</fullName>
    </submittedName>
</protein>
<reference evidence="6 7" key="1">
    <citation type="submission" date="2020-08" db="EMBL/GenBank/DDBJ databases">
        <title>Exploring microbial biodiversity for novel pathways involved in the catabolism of aromatic compounds derived from lignin.</title>
        <authorList>
            <person name="Elkins J."/>
        </authorList>
    </citation>
    <scope>NUCLEOTIDE SEQUENCE [LARGE SCALE GENOMIC DNA]</scope>
    <source>
        <strain evidence="6 7">B1D3A</strain>
    </source>
</reference>
<dbReference type="PANTHER" id="PTHR10996:SF178">
    <property type="entry name" value="2-HYDROXYACID DEHYDROGENASE YGL185C-RELATED"/>
    <property type="match status" value="1"/>
</dbReference>
<evidence type="ECO:0000259" key="4">
    <source>
        <dbReference type="Pfam" id="PF00389"/>
    </source>
</evidence>
<accession>A0ABR6NDW6</accession>
<dbReference type="InterPro" id="IPR050223">
    <property type="entry name" value="D-isomer_2-hydroxyacid_DH"/>
</dbReference>
<dbReference type="Proteomes" id="UP001138540">
    <property type="component" value="Unassembled WGS sequence"/>
</dbReference>
<feature type="domain" description="D-isomer specific 2-hydroxyacid dehydrogenase catalytic" evidence="4">
    <location>
        <begin position="41"/>
        <end position="302"/>
    </location>
</feature>
<dbReference type="Pfam" id="PF00389">
    <property type="entry name" value="2-Hacid_dh"/>
    <property type="match status" value="1"/>
</dbReference>
<dbReference type="Pfam" id="PF02826">
    <property type="entry name" value="2-Hacid_dh_C"/>
    <property type="match status" value="1"/>
</dbReference>
<dbReference type="PANTHER" id="PTHR10996">
    <property type="entry name" value="2-HYDROXYACID DEHYDROGENASE-RELATED"/>
    <property type="match status" value="1"/>
</dbReference>
<evidence type="ECO:0000256" key="2">
    <source>
        <dbReference type="ARBA" id="ARBA00023027"/>
    </source>
</evidence>
<name>A0ABR6NDW6_9SPHN</name>
<dbReference type="InterPro" id="IPR006140">
    <property type="entry name" value="D-isomer_DH_NAD-bd"/>
</dbReference>
<evidence type="ECO:0000259" key="5">
    <source>
        <dbReference type="Pfam" id="PF02826"/>
    </source>
</evidence>
<comment type="similarity">
    <text evidence="3">Belongs to the D-isomer specific 2-hydroxyacid dehydrogenase family.</text>
</comment>
<proteinExistence type="inferred from homology"/>
<dbReference type="InterPro" id="IPR006139">
    <property type="entry name" value="D-isomer_2_OHA_DH_cat_dom"/>
</dbReference>
<keyword evidence="2" id="KW-0520">NAD</keyword>
<gene>
    <name evidence="6" type="ORF">HNP60_001443</name>
</gene>
<evidence type="ECO:0000313" key="6">
    <source>
        <dbReference type="EMBL" id="MBB5985469.1"/>
    </source>
</evidence>
<dbReference type="RefSeq" id="WP_184151918.1">
    <property type="nucleotide sequence ID" value="NZ_JACHKA010000001.1"/>
</dbReference>